<name>A0A8S3Q2S2_MYTED</name>
<sequence length="225" mass="26893">MPQSMNKKVRLDLRLAAPARKDSFRGNIFDLCAETRKRALRMNEGQDNRLHEKRNIIERHKREKYIKDIKEIRKIDTSVKNLFIYKQALENYKYDKLVIVKHGFPNDFRPERKRMNTETKFLHSGFSVNLLKPEIDILSEELDPRNIRMHKMHQQYVISKARSDISLSRTGTFSALIRDYKHRSVEAIEIPNHNFKAHQHKTVYKHRSVEVKDSPRSTYKSLQMY</sequence>
<organism evidence="1 2">
    <name type="scientific">Mytilus edulis</name>
    <name type="common">Blue mussel</name>
    <dbReference type="NCBI Taxonomy" id="6550"/>
    <lineage>
        <taxon>Eukaryota</taxon>
        <taxon>Metazoa</taxon>
        <taxon>Spiralia</taxon>
        <taxon>Lophotrochozoa</taxon>
        <taxon>Mollusca</taxon>
        <taxon>Bivalvia</taxon>
        <taxon>Autobranchia</taxon>
        <taxon>Pteriomorphia</taxon>
        <taxon>Mytilida</taxon>
        <taxon>Mytiloidea</taxon>
        <taxon>Mytilidae</taxon>
        <taxon>Mytilinae</taxon>
        <taxon>Mytilus</taxon>
    </lineage>
</organism>
<reference evidence="1" key="1">
    <citation type="submission" date="2021-03" db="EMBL/GenBank/DDBJ databases">
        <authorList>
            <person name="Bekaert M."/>
        </authorList>
    </citation>
    <scope>NUCLEOTIDE SEQUENCE</scope>
</reference>
<dbReference type="EMBL" id="CAJPWZ010000295">
    <property type="protein sequence ID" value="CAG2189521.1"/>
    <property type="molecule type" value="Genomic_DNA"/>
</dbReference>
<dbReference type="AlphaFoldDB" id="A0A8S3Q2S2"/>
<evidence type="ECO:0000313" key="1">
    <source>
        <dbReference type="EMBL" id="CAG2189521.1"/>
    </source>
</evidence>
<protein>
    <submittedName>
        <fullName evidence="1">Uncharacterized protein</fullName>
    </submittedName>
</protein>
<keyword evidence="2" id="KW-1185">Reference proteome</keyword>
<dbReference type="Proteomes" id="UP000683360">
    <property type="component" value="Unassembled WGS sequence"/>
</dbReference>
<proteinExistence type="predicted"/>
<comment type="caution">
    <text evidence="1">The sequence shown here is derived from an EMBL/GenBank/DDBJ whole genome shotgun (WGS) entry which is preliminary data.</text>
</comment>
<accession>A0A8S3Q2S2</accession>
<evidence type="ECO:0000313" key="2">
    <source>
        <dbReference type="Proteomes" id="UP000683360"/>
    </source>
</evidence>
<gene>
    <name evidence="1" type="ORF">MEDL_4932</name>
</gene>